<evidence type="ECO:0000256" key="2">
    <source>
        <dbReference type="ARBA" id="ARBA00022741"/>
    </source>
</evidence>
<evidence type="ECO:0000259" key="5">
    <source>
        <dbReference type="PROSITE" id="PS51481"/>
    </source>
</evidence>
<keyword evidence="3 6" id="KW-0418">Kinase</keyword>
<evidence type="ECO:0000313" key="6">
    <source>
        <dbReference type="EMBL" id="ERG92560.1"/>
    </source>
</evidence>
<dbReference type="STRING" id="1238424.J07HQW1_02604"/>
<sequence>MFFNAHFHKKQYLIGKGENRRECFYTLQYSVVYVMQKLINDPDDYVDEMLDGMVSAYPERLTRIDDTKVLTRNSLIDGKVGIVTGGGSGHEPTHAGYIGDGMLDGAAAGEVFTSPTADELDTLTQACDTGAGVLCVVKNYEGDVMNFDTAAEMAEIEDVTVEQIVVDDDVAVEDSLYTSGRRGVCGTIFVHKAVGAKAAAGGSLEEVAAVGEKVIDNVGTMGMALTSCVTPAKGEETFDLGEDEIELGIGIHGEPGTERSDQLSAEEVGTHLTENVLADLDPAAGTEVAVIVNGMGGTPLSELFIVNNAVQSTLEEHELITWETMVGDYMTSLDMRGCSVTVCTVDDELKELLAAPADTPALTRAGDDE</sequence>
<dbReference type="InterPro" id="IPR012736">
    <property type="entry name" value="DhaK_1"/>
</dbReference>
<dbReference type="Gene3D" id="3.30.1180.20">
    <property type="entry name" value="Dihydroxyacetone kinase, domain 2"/>
    <property type="match status" value="1"/>
</dbReference>
<dbReference type="FunFam" id="3.40.50.10440:FF:000001">
    <property type="entry name" value="Dihydroxyacetone kinase, DhaK subunit"/>
    <property type="match status" value="1"/>
</dbReference>
<dbReference type="PROSITE" id="PS51481">
    <property type="entry name" value="DHAK"/>
    <property type="match status" value="1"/>
</dbReference>
<dbReference type="InterPro" id="IPR004006">
    <property type="entry name" value="DhaK_dom"/>
</dbReference>
<protein>
    <submittedName>
        <fullName evidence="6">Dihydroxyacetone kinase, DhaK subunit</fullName>
    </submittedName>
</protein>
<dbReference type="AlphaFoldDB" id="U1N793"/>
<name>U1N793_9EURY</name>
<dbReference type="SUPFAM" id="SSF82549">
    <property type="entry name" value="DAK1/DegV-like"/>
    <property type="match status" value="1"/>
</dbReference>
<dbReference type="Gene3D" id="3.40.50.10440">
    <property type="entry name" value="Dihydroxyacetone kinase, domain 1"/>
    <property type="match status" value="1"/>
</dbReference>
<evidence type="ECO:0000256" key="3">
    <source>
        <dbReference type="ARBA" id="ARBA00022777"/>
    </source>
</evidence>
<dbReference type="GO" id="GO:0019563">
    <property type="term" value="P:glycerol catabolic process"/>
    <property type="evidence" value="ECO:0007669"/>
    <property type="project" value="TreeGrafter"/>
</dbReference>
<organism evidence="6 7">
    <name type="scientific">Haloquadratum walsbyi J07HQW1</name>
    <dbReference type="NCBI Taxonomy" id="1238424"/>
    <lineage>
        <taxon>Archaea</taxon>
        <taxon>Methanobacteriati</taxon>
        <taxon>Methanobacteriota</taxon>
        <taxon>Stenosarchaea group</taxon>
        <taxon>Halobacteria</taxon>
        <taxon>Halobacteriales</taxon>
        <taxon>Haloferacaceae</taxon>
        <taxon>Haloquadratum</taxon>
    </lineage>
</organism>
<evidence type="ECO:0000256" key="4">
    <source>
        <dbReference type="ARBA" id="ARBA00022840"/>
    </source>
</evidence>
<dbReference type="PANTHER" id="PTHR28629:SF4">
    <property type="entry name" value="TRIOKINASE_FMN CYCLASE"/>
    <property type="match status" value="1"/>
</dbReference>
<keyword evidence="1" id="KW-0808">Transferase</keyword>
<accession>U1N793</accession>
<dbReference type="NCBIfam" id="TIGR02363">
    <property type="entry name" value="dhaK1"/>
    <property type="match status" value="1"/>
</dbReference>
<reference evidence="6 7" key="1">
    <citation type="journal article" date="2013" name="PLoS ONE">
        <title>Assembly-driven community genomics of a hypersaline microbial ecosystem.</title>
        <authorList>
            <person name="Podell S."/>
            <person name="Ugalde J.A."/>
            <person name="Narasingarao P."/>
            <person name="Banfield J.F."/>
            <person name="Heidelberg K.B."/>
            <person name="Allen E.E."/>
        </authorList>
    </citation>
    <scope>NUCLEOTIDE SEQUENCE [LARGE SCALE GENOMIC DNA]</scope>
    <source>
        <strain evidence="7">J07HQW1</strain>
    </source>
</reference>
<keyword evidence="4" id="KW-0067">ATP-binding</keyword>
<dbReference type="HOGENOM" id="CLU_017054_0_0_2"/>
<dbReference type="EMBL" id="KE356560">
    <property type="protein sequence ID" value="ERG92560.1"/>
    <property type="molecule type" value="Genomic_DNA"/>
</dbReference>
<dbReference type="Proteomes" id="UP000030649">
    <property type="component" value="Unassembled WGS sequence"/>
</dbReference>
<dbReference type="FunFam" id="3.30.1180.20:FF:000001">
    <property type="entry name" value="Dihydroxyacetone kinase 1"/>
    <property type="match status" value="1"/>
</dbReference>
<dbReference type="PANTHER" id="PTHR28629">
    <property type="entry name" value="TRIOKINASE/FMN CYCLASE"/>
    <property type="match status" value="1"/>
</dbReference>
<keyword evidence="2" id="KW-0547">Nucleotide-binding</keyword>
<dbReference type="InterPro" id="IPR050861">
    <property type="entry name" value="Dihydroxyacetone_Kinase"/>
</dbReference>
<evidence type="ECO:0000313" key="7">
    <source>
        <dbReference type="Proteomes" id="UP000030649"/>
    </source>
</evidence>
<dbReference type="GO" id="GO:0004371">
    <property type="term" value="F:glycerone kinase activity"/>
    <property type="evidence" value="ECO:0007669"/>
    <property type="project" value="InterPro"/>
</dbReference>
<gene>
    <name evidence="6" type="ORF">J07HQW1_02604</name>
</gene>
<dbReference type="GO" id="GO:0005524">
    <property type="term" value="F:ATP binding"/>
    <property type="evidence" value="ECO:0007669"/>
    <property type="project" value="UniProtKB-KW"/>
</dbReference>
<evidence type="ECO:0000256" key="1">
    <source>
        <dbReference type="ARBA" id="ARBA00022679"/>
    </source>
</evidence>
<dbReference type="GO" id="GO:0005829">
    <property type="term" value="C:cytosol"/>
    <property type="evidence" value="ECO:0007669"/>
    <property type="project" value="TreeGrafter"/>
</dbReference>
<dbReference type="Pfam" id="PF02733">
    <property type="entry name" value="Dak1"/>
    <property type="match status" value="1"/>
</dbReference>
<feature type="domain" description="DhaK" evidence="5">
    <location>
        <begin position="41"/>
        <end position="362"/>
    </location>
</feature>
<proteinExistence type="predicted"/>